<organism evidence="1 2">
    <name type="scientific">Sipha flava</name>
    <name type="common">yellow sugarcane aphid</name>
    <dbReference type="NCBI Taxonomy" id="143950"/>
    <lineage>
        <taxon>Eukaryota</taxon>
        <taxon>Metazoa</taxon>
        <taxon>Ecdysozoa</taxon>
        <taxon>Arthropoda</taxon>
        <taxon>Hexapoda</taxon>
        <taxon>Insecta</taxon>
        <taxon>Pterygota</taxon>
        <taxon>Neoptera</taxon>
        <taxon>Paraneoptera</taxon>
        <taxon>Hemiptera</taxon>
        <taxon>Sternorrhyncha</taxon>
        <taxon>Aphidomorpha</taxon>
        <taxon>Aphidoidea</taxon>
        <taxon>Aphididae</taxon>
        <taxon>Sipha</taxon>
    </lineage>
</organism>
<dbReference type="Proteomes" id="UP000694846">
    <property type="component" value="Unplaced"/>
</dbReference>
<dbReference type="GeneID" id="112693966"/>
<name>A0A8B8GPU4_9HEMI</name>
<dbReference type="RefSeq" id="XP_025425045.1">
    <property type="nucleotide sequence ID" value="XM_025569260.1"/>
</dbReference>
<protein>
    <submittedName>
        <fullName evidence="2 3">Uncharacterized protein LOC112693966</fullName>
    </submittedName>
</protein>
<reference evidence="2 3" key="1">
    <citation type="submission" date="2025-04" db="UniProtKB">
        <authorList>
            <consortium name="RefSeq"/>
        </authorList>
    </citation>
    <scope>IDENTIFICATION</scope>
    <source>
        <tissue evidence="2 3">Whole body</tissue>
    </source>
</reference>
<proteinExistence type="predicted"/>
<dbReference type="OrthoDB" id="6608825at2759"/>
<dbReference type="RefSeq" id="XP_025425046.1">
    <property type="nucleotide sequence ID" value="XM_025569261.1"/>
</dbReference>
<sequence length="120" mass="14424">MYTLKCVSLALSVESRRDRVIINQMESLADMFRMEFQNDMNAVNTDLKYSKQYRITKYFVKDLENVPLKYRYTKKWSEVEVPVYSHSDRLINEINIAFSMCAQRFITDPMHSVYHYGWNN</sequence>
<dbReference type="AlphaFoldDB" id="A0A8B8GPU4"/>
<keyword evidence="1" id="KW-1185">Reference proteome</keyword>
<evidence type="ECO:0000313" key="2">
    <source>
        <dbReference type="RefSeq" id="XP_025425045.1"/>
    </source>
</evidence>
<evidence type="ECO:0000313" key="3">
    <source>
        <dbReference type="RefSeq" id="XP_025425046.1"/>
    </source>
</evidence>
<evidence type="ECO:0000313" key="1">
    <source>
        <dbReference type="Proteomes" id="UP000694846"/>
    </source>
</evidence>
<gene>
    <name evidence="2 3" type="primary">LOC112693966</name>
</gene>
<accession>A0A8B8GPU4</accession>